<evidence type="ECO:0000313" key="9">
    <source>
        <dbReference type="Proteomes" id="UP000295184"/>
    </source>
</evidence>
<comment type="caution">
    <text evidence="8">The sequence shown here is derived from an EMBL/GenBank/DDBJ whole genome shotgun (WGS) entry which is preliminary data.</text>
</comment>
<dbReference type="Proteomes" id="UP001529380">
    <property type="component" value="Unassembled WGS sequence"/>
</dbReference>
<dbReference type="EMBL" id="SLUM01000023">
    <property type="protein sequence ID" value="TCL54150.1"/>
    <property type="molecule type" value="Genomic_DNA"/>
</dbReference>
<protein>
    <recommendedName>
        <fullName evidence="5">Putative pre-16S rRNA nuclease</fullName>
        <ecNumber evidence="5">3.1.-.-</ecNumber>
    </recommendedName>
</protein>
<feature type="domain" description="YqgF/RNase H-like" evidence="6">
    <location>
        <begin position="1"/>
        <end position="101"/>
    </location>
</feature>
<keyword evidence="10" id="KW-1185">Reference proteome</keyword>
<dbReference type="GO" id="GO:0016788">
    <property type="term" value="F:hydrolase activity, acting on ester bonds"/>
    <property type="evidence" value="ECO:0007669"/>
    <property type="project" value="UniProtKB-UniRule"/>
</dbReference>
<evidence type="ECO:0000313" key="10">
    <source>
        <dbReference type="Proteomes" id="UP001529380"/>
    </source>
</evidence>
<evidence type="ECO:0000256" key="5">
    <source>
        <dbReference type="HAMAP-Rule" id="MF_00651"/>
    </source>
</evidence>
<comment type="subcellular location">
    <subcellularLocation>
        <location evidence="5">Cytoplasm</location>
    </subcellularLocation>
</comment>
<reference evidence="7" key="3">
    <citation type="submission" date="2023-06" db="EMBL/GenBank/DDBJ databases">
        <authorList>
            <person name="Zeman M."/>
            <person name="Kubasova T."/>
            <person name="Jahodarova E."/>
            <person name="Nykrynova M."/>
            <person name="Rychlik I."/>
        </authorList>
    </citation>
    <scope>NUCLEOTIDE SEQUENCE</scope>
    <source>
        <strain evidence="7">ET340</strain>
    </source>
</reference>
<dbReference type="Pfam" id="PF03652">
    <property type="entry name" value="RuvX"/>
    <property type="match status" value="1"/>
</dbReference>
<evidence type="ECO:0000256" key="2">
    <source>
        <dbReference type="ARBA" id="ARBA00022517"/>
    </source>
</evidence>
<keyword evidence="4 5" id="KW-0378">Hydrolase</keyword>
<dbReference type="AlphaFoldDB" id="A0A4R1QVF6"/>
<organism evidence="8 9">
    <name type="scientific">Allofournierella massiliensis</name>
    <dbReference type="NCBI Taxonomy" id="1650663"/>
    <lineage>
        <taxon>Bacteria</taxon>
        <taxon>Bacillati</taxon>
        <taxon>Bacillota</taxon>
        <taxon>Clostridia</taxon>
        <taxon>Eubacteriales</taxon>
        <taxon>Oscillospiraceae</taxon>
        <taxon>Allofournierella</taxon>
    </lineage>
</organism>
<dbReference type="InterPro" id="IPR037027">
    <property type="entry name" value="YqgF/RNaseH-like_dom_sf"/>
</dbReference>
<dbReference type="InterPro" id="IPR006641">
    <property type="entry name" value="YqgF/RNaseH-like_dom"/>
</dbReference>
<proteinExistence type="inferred from homology"/>
<dbReference type="InterPro" id="IPR005227">
    <property type="entry name" value="YqgF"/>
</dbReference>
<evidence type="ECO:0000313" key="7">
    <source>
        <dbReference type="EMBL" id="MDM8202546.1"/>
    </source>
</evidence>
<keyword evidence="2 5" id="KW-0690">Ribosome biogenesis</keyword>
<dbReference type="PANTHER" id="PTHR33317:SF4">
    <property type="entry name" value="POLYNUCLEOTIDYL TRANSFERASE, RIBONUCLEASE H-LIKE SUPERFAMILY PROTEIN"/>
    <property type="match status" value="1"/>
</dbReference>
<dbReference type="RefSeq" id="WP_058963683.1">
    <property type="nucleotide sequence ID" value="NZ_CABKVM010000015.1"/>
</dbReference>
<dbReference type="GeneID" id="97382363"/>
<name>A0A4R1QVF6_9FIRM</name>
<reference evidence="7 10" key="2">
    <citation type="submission" date="2023-06" db="EMBL/GenBank/DDBJ databases">
        <title>Identification and characterization of horizontal gene transfer across gut microbiota members of farm animals based on homology search.</title>
        <authorList>
            <person name="Schwarzerova J."/>
            <person name="Nykrynova M."/>
            <person name="Jureckova K."/>
            <person name="Cejkova D."/>
            <person name="Rychlik I."/>
        </authorList>
    </citation>
    <scope>NUCLEOTIDE SEQUENCE [LARGE SCALE GENOMIC DNA]</scope>
    <source>
        <strain evidence="7 10">ET340</strain>
    </source>
</reference>
<reference evidence="8 9" key="1">
    <citation type="submission" date="2019-03" db="EMBL/GenBank/DDBJ databases">
        <title>Genomic Encyclopedia of Type Strains, Phase IV (KMG-IV): sequencing the most valuable type-strain genomes for metagenomic binning, comparative biology and taxonomic classification.</title>
        <authorList>
            <person name="Goeker M."/>
        </authorList>
    </citation>
    <scope>NUCLEOTIDE SEQUENCE [LARGE SCALE GENOMIC DNA]</scope>
    <source>
        <strain evidence="8 9">DSM 100451</strain>
    </source>
</reference>
<dbReference type="OrthoDB" id="9796140at2"/>
<dbReference type="HAMAP" id="MF_00651">
    <property type="entry name" value="Nuclease_YqgF"/>
    <property type="match status" value="1"/>
</dbReference>
<dbReference type="CDD" id="cd16964">
    <property type="entry name" value="YqgF"/>
    <property type="match status" value="1"/>
</dbReference>
<evidence type="ECO:0000259" key="6">
    <source>
        <dbReference type="SMART" id="SM00732"/>
    </source>
</evidence>
<dbReference type="GO" id="GO:0005829">
    <property type="term" value="C:cytosol"/>
    <property type="evidence" value="ECO:0007669"/>
    <property type="project" value="TreeGrafter"/>
</dbReference>
<dbReference type="SUPFAM" id="SSF53098">
    <property type="entry name" value="Ribonuclease H-like"/>
    <property type="match status" value="1"/>
</dbReference>
<comment type="similarity">
    <text evidence="5">Belongs to the YqgF HJR family.</text>
</comment>
<dbReference type="InterPro" id="IPR012337">
    <property type="entry name" value="RNaseH-like_sf"/>
</dbReference>
<comment type="function">
    <text evidence="5">Could be a nuclease involved in processing of the 5'-end of pre-16S rRNA.</text>
</comment>
<dbReference type="SMART" id="SM00732">
    <property type="entry name" value="YqgFc"/>
    <property type="match status" value="1"/>
</dbReference>
<dbReference type="EC" id="3.1.-.-" evidence="5"/>
<evidence type="ECO:0000256" key="3">
    <source>
        <dbReference type="ARBA" id="ARBA00022722"/>
    </source>
</evidence>
<dbReference type="NCBIfam" id="TIGR00250">
    <property type="entry name" value="RNAse_H_YqgF"/>
    <property type="match status" value="1"/>
</dbReference>
<sequence>MKILAVDYGDARTGLAISDASELLATPLPQIEEKSMNKAAAAILEAARAQKAEMIVVGLPRNMDGTEGSRAQKTRKMAAILERDGQLPVRFCDERRTTVTAAAQLSEVGTFGKKRKEILDSVSAAVILESFLAWRKHHPEEA</sequence>
<gene>
    <name evidence="7" type="primary">ruvX</name>
    <name evidence="8" type="ORF">EDD77_1236</name>
    <name evidence="7" type="ORF">QUW08_14770</name>
</gene>
<evidence type="ECO:0000256" key="4">
    <source>
        <dbReference type="ARBA" id="ARBA00022801"/>
    </source>
</evidence>
<evidence type="ECO:0000256" key="1">
    <source>
        <dbReference type="ARBA" id="ARBA00022490"/>
    </source>
</evidence>
<dbReference type="GO" id="GO:0000967">
    <property type="term" value="P:rRNA 5'-end processing"/>
    <property type="evidence" value="ECO:0007669"/>
    <property type="project" value="UniProtKB-UniRule"/>
</dbReference>
<dbReference type="Proteomes" id="UP000295184">
    <property type="component" value="Unassembled WGS sequence"/>
</dbReference>
<keyword evidence="1 5" id="KW-0963">Cytoplasm</keyword>
<dbReference type="Gene3D" id="3.30.420.140">
    <property type="entry name" value="YqgF/RNase H-like domain"/>
    <property type="match status" value="1"/>
</dbReference>
<keyword evidence="3 5" id="KW-0540">Nuclease</keyword>
<dbReference type="EMBL" id="JAUDCL010000045">
    <property type="protein sequence ID" value="MDM8202546.1"/>
    <property type="molecule type" value="Genomic_DNA"/>
</dbReference>
<evidence type="ECO:0000313" key="8">
    <source>
        <dbReference type="EMBL" id="TCL54150.1"/>
    </source>
</evidence>
<dbReference type="PANTHER" id="PTHR33317">
    <property type="entry name" value="POLYNUCLEOTIDYL TRANSFERASE, RIBONUCLEASE H-LIKE SUPERFAMILY PROTEIN"/>
    <property type="match status" value="1"/>
</dbReference>
<dbReference type="STRING" id="1650663.GCA_001486665_01209"/>
<dbReference type="GO" id="GO:0004518">
    <property type="term" value="F:nuclease activity"/>
    <property type="evidence" value="ECO:0007669"/>
    <property type="project" value="UniProtKB-KW"/>
</dbReference>
<accession>A0A4R1QVF6</accession>